<dbReference type="Proteomes" id="UP000516437">
    <property type="component" value="Chromosome 1"/>
</dbReference>
<accession>A0A6A1WIG5</accession>
<gene>
    <name evidence="2" type="ORF">CJ030_MR1G014010</name>
</gene>
<feature type="compositionally biased region" description="Polar residues" evidence="1">
    <location>
        <begin position="42"/>
        <end position="60"/>
    </location>
</feature>
<dbReference type="PANTHER" id="PTHR33912">
    <property type="entry name" value="OS01G0939400 PROTEIN"/>
    <property type="match status" value="1"/>
</dbReference>
<evidence type="ECO:0000313" key="2">
    <source>
        <dbReference type="EMBL" id="KAB1224934.1"/>
    </source>
</evidence>
<comment type="caution">
    <text evidence="2">The sequence shown here is derived from an EMBL/GenBank/DDBJ whole genome shotgun (WGS) entry which is preliminary data.</text>
</comment>
<sequence length="154" mass="16199">MSLVDYGSSSEDDVSEAEEEREEETEQAPNPQPPVPTQNQVSGTPSSQPAETTAVHSSEPSFERLPDASLLLNSPATSSDLMSSTDHFSRVAAAMAENVSRKRDSNGSALASSLPRSKVPRGTLPPSRNVPDTGGGMLVPPQLSGRSVPILLSE</sequence>
<dbReference type="PANTHER" id="PTHR33912:SF3">
    <property type="entry name" value="OS01G0939400 PROTEIN"/>
    <property type="match status" value="1"/>
</dbReference>
<protein>
    <submittedName>
        <fullName evidence="2">Uncharacterized protein</fullName>
    </submittedName>
</protein>
<feature type="compositionally biased region" description="Acidic residues" evidence="1">
    <location>
        <begin position="10"/>
        <end position="26"/>
    </location>
</feature>
<dbReference type="OrthoDB" id="1935372at2759"/>
<evidence type="ECO:0000256" key="1">
    <source>
        <dbReference type="SAM" id="MobiDB-lite"/>
    </source>
</evidence>
<feature type="region of interest" description="Disordered" evidence="1">
    <location>
        <begin position="98"/>
        <end position="154"/>
    </location>
</feature>
<keyword evidence="3" id="KW-1185">Reference proteome</keyword>
<feature type="region of interest" description="Disordered" evidence="1">
    <location>
        <begin position="1"/>
        <end position="83"/>
    </location>
</feature>
<feature type="compositionally biased region" description="Polar residues" evidence="1">
    <location>
        <begin position="71"/>
        <end position="83"/>
    </location>
</feature>
<dbReference type="InterPro" id="IPR040381">
    <property type="entry name" value="At4g14450-like"/>
</dbReference>
<proteinExistence type="predicted"/>
<evidence type="ECO:0000313" key="3">
    <source>
        <dbReference type="Proteomes" id="UP000516437"/>
    </source>
</evidence>
<dbReference type="EMBL" id="RXIC02000019">
    <property type="protein sequence ID" value="KAB1224934.1"/>
    <property type="molecule type" value="Genomic_DNA"/>
</dbReference>
<organism evidence="2 3">
    <name type="scientific">Morella rubra</name>
    <name type="common">Chinese bayberry</name>
    <dbReference type="NCBI Taxonomy" id="262757"/>
    <lineage>
        <taxon>Eukaryota</taxon>
        <taxon>Viridiplantae</taxon>
        <taxon>Streptophyta</taxon>
        <taxon>Embryophyta</taxon>
        <taxon>Tracheophyta</taxon>
        <taxon>Spermatophyta</taxon>
        <taxon>Magnoliopsida</taxon>
        <taxon>eudicotyledons</taxon>
        <taxon>Gunneridae</taxon>
        <taxon>Pentapetalae</taxon>
        <taxon>rosids</taxon>
        <taxon>fabids</taxon>
        <taxon>Fagales</taxon>
        <taxon>Myricaceae</taxon>
        <taxon>Morella</taxon>
    </lineage>
</organism>
<name>A0A6A1WIG5_9ROSI</name>
<reference evidence="2 3" key="1">
    <citation type="journal article" date="2019" name="Plant Biotechnol. J.">
        <title>The red bayberry genome and genetic basis of sex determination.</title>
        <authorList>
            <person name="Jia H.M."/>
            <person name="Jia H.J."/>
            <person name="Cai Q.L."/>
            <person name="Wang Y."/>
            <person name="Zhao H.B."/>
            <person name="Yang W.F."/>
            <person name="Wang G.Y."/>
            <person name="Li Y.H."/>
            <person name="Zhan D.L."/>
            <person name="Shen Y.T."/>
            <person name="Niu Q.F."/>
            <person name="Chang L."/>
            <person name="Qiu J."/>
            <person name="Zhao L."/>
            <person name="Xie H.B."/>
            <person name="Fu W.Y."/>
            <person name="Jin J."/>
            <person name="Li X.W."/>
            <person name="Jiao Y."/>
            <person name="Zhou C.C."/>
            <person name="Tu T."/>
            <person name="Chai C.Y."/>
            <person name="Gao J.L."/>
            <person name="Fan L.J."/>
            <person name="van de Weg E."/>
            <person name="Wang J.Y."/>
            <person name="Gao Z.S."/>
        </authorList>
    </citation>
    <scope>NUCLEOTIDE SEQUENCE [LARGE SCALE GENOMIC DNA]</scope>
    <source>
        <tissue evidence="2">Leaves</tissue>
    </source>
</reference>
<dbReference type="AlphaFoldDB" id="A0A6A1WIG5"/>
<feature type="compositionally biased region" description="Polar residues" evidence="1">
    <location>
        <begin position="106"/>
        <end position="115"/>
    </location>
</feature>